<dbReference type="CDD" id="cd00801">
    <property type="entry name" value="INT_P4_C"/>
    <property type="match status" value="1"/>
</dbReference>
<dbReference type="PANTHER" id="PTHR30629">
    <property type="entry name" value="PROPHAGE INTEGRASE"/>
    <property type="match status" value="1"/>
</dbReference>
<reference evidence="7" key="1">
    <citation type="journal article" date="2019" name="Int. J. Syst. Evol. Microbiol.">
        <title>The Global Catalogue of Microorganisms (GCM) 10K type strain sequencing project: providing services to taxonomists for standard genome sequencing and annotation.</title>
        <authorList>
            <consortium name="The Broad Institute Genomics Platform"/>
            <consortium name="The Broad Institute Genome Sequencing Center for Infectious Disease"/>
            <person name="Wu L."/>
            <person name="Ma J."/>
        </authorList>
    </citation>
    <scope>NUCLEOTIDE SEQUENCE [LARGE SCALE GENOMIC DNA]</scope>
    <source>
        <strain evidence="7">CCUG 53903</strain>
    </source>
</reference>
<comment type="similarity">
    <text evidence="1">Belongs to the 'phage' integrase family.</text>
</comment>
<dbReference type="Gene3D" id="1.10.443.10">
    <property type="entry name" value="Intergrase catalytic core"/>
    <property type="match status" value="1"/>
</dbReference>
<dbReference type="SUPFAM" id="SSF56349">
    <property type="entry name" value="DNA breaking-rejoining enzymes"/>
    <property type="match status" value="1"/>
</dbReference>
<name>A0ABW2S897_9BURK</name>
<dbReference type="Proteomes" id="UP001596457">
    <property type="component" value="Unassembled WGS sequence"/>
</dbReference>
<evidence type="ECO:0000313" key="6">
    <source>
        <dbReference type="EMBL" id="MFC7459305.1"/>
    </source>
</evidence>
<dbReference type="PANTHER" id="PTHR30629:SF2">
    <property type="entry name" value="PROPHAGE INTEGRASE INTS-RELATED"/>
    <property type="match status" value="1"/>
</dbReference>
<feature type="domain" description="Tyr recombinase" evidence="5">
    <location>
        <begin position="203"/>
        <end position="395"/>
    </location>
</feature>
<dbReference type="RefSeq" id="WP_382198541.1">
    <property type="nucleotide sequence ID" value="NZ_JBHTBZ010000005.1"/>
</dbReference>
<dbReference type="InterPro" id="IPR025166">
    <property type="entry name" value="Integrase_DNA_bind_dom"/>
</dbReference>
<dbReference type="PROSITE" id="PS51898">
    <property type="entry name" value="TYR_RECOMBINASE"/>
    <property type="match status" value="1"/>
</dbReference>
<dbReference type="Pfam" id="PF22022">
    <property type="entry name" value="Phage_int_M"/>
    <property type="match status" value="1"/>
</dbReference>
<sequence length="412" mass="46147">MLTDAECRNATCPPGKKRERLTDSGGLYLEVSPNGRKRWFQKLYKDGKETRMALGSYPAVGLTAARKEQKAAKLKKADGIDPVQARKLDKIKQAMSEGETFEHVGREWFGKKSPLWSGHHQTRELRNLEKDLFPWVGKRRIAEIEPVELLMHVRKVEARGSLDVAHRVLSTARAVFAYAVATGKAQRNIAVDLTGALTPHRGKHFGAITDPVKLGELIRAIRGYKGGLIVRAALQLTPMLFQRPTELRAAEWSEFDLDGALWTIQAKRMKRNRDGKENGDPHLVPLPAQAVAILRELHHLTGDGVLLFPGEKSRNIPISDNTLRAALQTLGYGSDVQTVHGFRATARTLLDEVLEFDPLVIEAQLAHTVKDANGRAYNRTTYLKQRADMMQRWADYLDKLATGADVIEFKRA</sequence>
<proteinExistence type="inferred from homology"/>
<evidence type="ECO:0000256" key="2">
    <source>
        <dbReference type="ARBA" id="ARBA00022908"/>
    </source>
</evidence>
<dbReference type="Pfam" id="PF13356">
    <property type="entry name" value="Arm-DNA-bind_3"/>
    <property type="match status" value="1"/>
</dbReference>
<keyword evidence="4" id="KW-0233">DNA recombination</keyword>
<dbReference type="InterPro" id="IPR050808">
    <property type="entry name" value="Phage_Integrase"/>
</dbReference>
<dbReference type="EMBL" id="JBHTBZ010000005">
    <property type="protein sequence ID" value="MFC7459305.1"/>
    <property type="molecule type" value="Genomic_DNA"/>
</dbReference>
<dbReference type="Pfam" id="PF00589">
    <property type="entry name" value="Phage_integrase"/>
    <property type="match status" value="1"/>
</dbReference>
<evidence type="ECO:0000256" key="1">
    <source>
        <dbReference type="ARBA" id="ARBA00008857"/>
    </source>
</evidence>
<dbReference type="Gene3D" id="1.10.150.130">
    <property type="match status" value="1"/>
</dbReference>
<dbReference type="Gene3D" id="3.30.160.390">
    <property type="entry name" value="Integrase, DNA-binding domain"/>
    <property type="match status" value="1"/>
</dbReference>
<dbReference type="InterPro" id="IPR053876">
    <property type="entry name" value="Phage_int_M"/>
</dbReference>
<dbReference type="InterPro" id="IPR002104">
    <property type="entry name" value="Integrase_catalytic"/>
</dbReference>
<keyword evidence="7" id="KW-1185">Reference proteome</keyword>
<keyword evidence="2" id="KW-0229">DNA integration</keyword>
<evidence type="ECO:0000256" key="4">
    <source>
        <dbReference type="ARBA" id="ARBA00023172"/>
    </source>
</evidence>
<dbReference type="InterPro" id="IPR011010">
    <property type="entry name" value="DNA_brk_join_enz"/>
</dbReference>
<gene>
    <name evidence="6" type="ORF">ACFQU0_02550</name>
</gene>
<evidence type="ECO:0000256" key="3">
    <source>
        <dbReference type="ARBA" id="ARBA00023125"/>
    </source>
</evidence>
<protein>
    <submittedName>
        <fullName evidence="6">Tyrosine-type recombinase/integrase</fullName>
    </submittedName>
</protein>
<evidence type="ECO:0000313" key="7">
    <source>
        <dbReference type="Proteomes" id="UP001596457"/>
    </source>
</evidence>
<keyword evidence="3" id="KW-0238">DNA-binding</keyword>
<comment type="caution">
    <text evidence="6">The sequence shown here is derived from an EMBL/GenBank/DDBJ whole genome shotgun (WGS) entry which is preliminary data.</text>
</comment>
<dbReference type="InterPro" id="IPR013762">
    <property type="entry name" value="Integrase-like_cat_sf"/>
</dbReference>
<dbReference type="InterPro" id="IPR010998">
    <property type="entry name" value="Integrase_recombinase_N"/>
</dbReference>
<organism evidence="6 7">
    <name type="scientific">Hydrogenophaga defluvii</name>
    <dbReference type="NCBI Taxonomy" id="249410"/>
    <lineage>
        <taxon>Bacteria</taxon>
        <taxon>Pseudomonadati</taxon>
        <taxon>Pseudomonadota</taxon>
        <taxon>Betaproteobacteria</taxon>
        <taxon>Burkholderiales</taxon>
        <taxon>Comamonadaceae</taxon>
        <taxon>Hydrogenophaga</taxon>
    </lineage>
</organism>
<accession>A0ABW2S897</accession>
<dbReference type="InterPro" id="IPR038488">
    <property type="entry name" value="Integrase_DNA-bd_sf"/>
</dbReference>
<evidence type="ECO:0000259" key="5">
    <source>
        <dbReference type="PROSITE" id="PS51898"/>
    </source>
</evidence>